<proteinExistence type="predicted"/>
<keyword evidence="2" id="KW-1185">Reference proteome</keyword>
<name>A0A1M6LYU2_9BACT</name>
<gene>
    <name evidence="1" type="ORF">SAMN02745146_0102</name>
</gene>
<dbReference type="Proteomes" id="UP000184418">
    <property type="component" value="Unassembled WGS sequence"/>
</dbReference>
<dbReference type="STRING" id="1121955.SAMN02745146_0102"/>
<evidence type="ECO:0000313" key="2">
    <source>
        <dbReference type="Proteomes" id="UP000184418"/>
    </source>
</evidence>
<dbReference type="OrthoDB" id="799440at2"/>
<dbReference type="RefSeq" id="WP_073112302.1">
    <property type="nucleotide sequence ID" value="NZ_FQYN01000010.1"/>
</dbReference>
<dbReference type="EMBL" id="FQYN01000010">
    <property type="protein sequence ID" value="SHJ76223.1"/>
    <property type="molecule type" value="Genomic_DNA"/>
</dbReference>
<dbReference type="AlphaFoldDB" id="A0A1M6LYU2"/>
<evidence type="ECO:0000313" key="1">
    <source>
        <dbReference type="EMBL" id="SHJ76223.1"/>
    </source>
</evidence>
<sequence>MAKDILLDEEDDLLIVNGDLVIGDSEEQEVGLILRTNQGDWRQSPLTGFGVARRTRTEISRTQFERDLSTQLLMDGFDDCDVTLTEEGQLSIKAKRHG</sequence>
<protein>
    <submittedName>
        <fullName evidence="1">Uncharacterized protein</fullName>
    </submittedName>
</protein>
<reference evidence="1 2" key="1">
    <citation type="submission" date="2016-11" db="EMBL/GenBank/DDBJ databases">
        <authorList>
            <person name="Jaros S."/>
            <person name="Januszkiewicz K."/>
            <person name="Wedrychowicz H."/>
        </authorList>
    </citation>
    <scope>NUCLEOTIDE SEQUENCE [LARGE SCALE GENOMIC DNA]</scope>
    <source>
        <strain evidence="1 2">DSM 21074</strain>
    </source>
</reference>
<organism evidence="1 2">
    <name type="scientific">Hymenobacter daecheongensis DSM 21074</name>
    <dbReference type="NCBI Taxonomy" id="1121955"/>
    <lineage>
        <taxon>Bacteria</taxon>
        <taxon>Pseudomonadati</taxon>
        <taxon>Bacteroidota</taxon>
        <taxon>Cytophagia</taxon>
        <taxon>Cytophagales</taxon>
        <taxon>Hymenobacteraceae</taxon>
        <taxon>Hymenobacter</taxon>
    </lineage>
</organism>
<accession>A0A1M6LYU2</accession>